<dbReference type="SUPFAM" id="SSF50978">
    <property type="entry name" value="WD40 repeat-like"/>
    <property type="match status" value="1"/>
</dbReference>
<feature type="repeat" description="WD" evidence="4">
    <location>
        <begin position="210"/>
        <end position="251"/>
    </location>
</feature>
<dbReference type="PROSITE" id="PS50294">
    <property type="entry name" value="WD_REPEATS_REGION"/>
    <property type="match status" value="2"/>
</dbReference>
<dbReference type="GO" id="GO:0005634">
    <property type="term" value="C:nucleus"/>
    <property type="evidence" value="ECO:0007669"/>
    <property type="project" value="TreeGrafter"/>
</dbReference>
<protein>
    <recommendedName>
        <fullName evidence="8">Protein lethal(2)denticleless</fullName>
    </recommendedName>
</protein>
<dbReference type="GO" id="GO:0007095">
    <property type="term" value="P:mitotic G2 DNA damage checkpoint signaling"/>
    <property type="evidence" value="ECO:0007669"/>
    <property type="project" value="TreeGrafter"/>
</dbReference>
<feature type="repeat" description="WD" evidence="4">
    <location>
        <begin position="327"/>
        <end position="350"/>
    </location>
</feature>
<feature type="region of interest" description="Disordered" evidence="5">
    <location>
        <begin position="432"/>
        <end position="457"/>
    </location>
</feature>
<evidence type="ECO:0000256" key="5">
    <source>
        <dbReference type="SAM" id="MobiDB-lite"/>
    </source>
</evidence>
<feature type="region of interest" description="Disordered" evidence="5">
    <location>
        <begin position="604"/>
        <end position="648"/>
    </location>
</feature>
<evidence type="ECO:0000256" key="2">
    <source>
        <dbReference type="ARBA" id="ARBA00022786"/>
    </source>
</evidence>
<keyword evidence="4" id="KW-0853">WD repeat</keyword>
<dbReference type="InterPro" id="IPR036322">
    <property type="entry name" value="WD40_repeat_dom_sf"/>
</dbReference>
<dbReference type="CDD" id="cd00200">
    <property type="entry name" value="WD40"/>
    <property type="match status" value="1"/>
</dbReference>
<dbReference type="PANTHER" id="PTHR22852:SF0">
    <property type="entry name" value="DENTICLELESS PROTEIN HOMOLOG"/>
    <property type="match status" value="1"/>
</dbReference>
<dbReference type="GeneID" id="100115689"/>
<proteinExistence type="inferred from homology"/>
<dbReference type="InParanoid" id="A0A7M7TA55"/>
<dbReference type="OrthoDB" id="2096344at2759"/>
<organism evidence="6 7">
    <name type="scientific">Nasonia vitripennis</name>
    <name type="common">Parasitic wasp</name>
    <dbReference type="NCBI Taxonomy" id="7425"/>
    <lineage>
        <taxon>Eukaryota</taxon>
        <taxon>Metazoa</taxon>
        <taxon>Ecdysozoa</taxon>
        <taxon>Arthropoda</taxon>
        <taxon>Hexapoda</taxon>
        <taxon>Insecta</taxon>
        <taxon>Pterygota</taxon>
        <taxon>Neoptera</taxon>
        <taxon>Endopterygota</taxon>
        <taxon>Hymenoptera</taxon>
        <taxon>Apocrita</taxon>
        <taxon>Proctotrupomorpha</taxon>
        <taxon>Chalcidoidea</taxon>
        <taxon>Pteromalidae</taxon>
        <taxon>Pteromalinae</taxon>
        <taxon>Nasonia</taxon>
    </lineage>
</organism>
<dbReference type="GO" id="GO:0030674">
    <property type="term" value="F:protein-macromolecule adaptor activity"/>
    <property type="evidence" value="ECO:0007669"/>
    <property type="project" value="TreeGrafter"/>
</dbReference>
<dbReference type="RefSeq" id="XP_031786333.1">
    <property type="nucleotide sequence ID" value="XM_031930473.1"/>
</dbReference>
<dbReference type="SMART" id="SM00320">
    <property type="entry name" value="WD40"/>
    <property type="match status" value="6"/>
</dbReference>
<dbReference type="Pfam" id="PF00400">
    <property type="entry name" value="WD40"/>
    <property type="match status" value="5"/>
</dbReference>
<evidence type="ECO:0000313" key="7">
    <source>
        <dbReference type="Proteomes" id="UP000002358"/>
    </source>
</evidence>
<evidence type="ECO:0000256" key="4">
    <source>
        <dbReference type="PROSITE-ProRule" id="PRU00221"/>
    </source>
</evidence>
<dbReference type="FunCoup" id="A0A7M7TA55">
    <property type="interactions" value="581"/>
</dbReference>
<evidence type="ECO:0000256" key="1">
    <source>
        <dbReference type="ARBA" id="ARBA00004906"/>
    </source>
</evidence>
<dbReference type="KEGG" id="nvi:100115689"/>
<name>A0A7M7TA55_NASVI</name>
<evidence type="ECO:0008006" key="8">
    <source>
        <dbReference type="Google" id="ProtNLM"/>
    </source>
</evidence>
<feature type="region of interest" description="Disordered" evidence="5">
    <location>
        <begin position="476"/>
        <end position="522"/>
    </location>
</feature>
<dbReference type="GO" id="GO:0043161">
    <property type="term" value="P:proteasome-mediated ubiquitin-dependent protein catabolic process"/>
    <property type="evidence" value="ECO:0007669"/>
    <property type="project" value="TreeGrafter"/>
</dbReference>
<keyword evidence="7" id="KW-1185">Reference proteome</keyword>
<feature type="repeat" description="WD" evidence="4">
    <location>
        <begin position="138"/>
        <end position="180"/>
    </location>
</feature>
<keyword evidence="2" id="KW-0833">Ubl conjugation pathway</keyword>
<sequence length="673" mass="74327">MNIVQSFTAREKGLKSIQGYDIALLRLKCYHEDVYAGVAANPNAADYNPKPPVFACKFSSAPGYEQVIALANEDGKIALQDTSIAYDSHEPLEGTQAHNNAIFDIAWMPQELKLLTASGERTACLWDVYSDIKELQVFHGHTHSVKSVVFRHQDKAVFATGARDGAIMIWDIRANHSQGQPRPDNSIFNAHELKVPHAIKHRRTPSQSSKSTTTQSVTALAFQDDYTLLSCSAGDGLIKAWDLRKNYTAHKKEPVAKHVMHYGGKRNTYNGFTSLLVDPAGITLYASCVDKKIYAYNISSYNPSPIAEYYGHGSDDKILSFFVKACLSPDGEYLASGSNDETAYIWRTRNPGTPIIKLSGHRDEVTCIAWCGVGEPKIVTCSDDCYHRIWRVRPEPVSDEDKMNVFGCAERYEQPSNGVQTQSDNLQVLTPHTACTTTPNGESIRKSESRLSSANIVSSEKSESILSPILEKLVTSPRRSSLDNRAARKLHFSPSSSANNSKTPEPVNKSRPASKSVEETVADPCCIADSRKTPELLTPSKRTSKFTDQSLADCSYERIPALPFSPTTGLPNFVVDGTAPHLLANSPIKARDRMNWLTELHKRKSVERSGSRISQDSPSPKRIRKTPTRRASKIKNGDLRKTPRSSPCAVPAITNFYNNLSLSSSNRQSPCSS</sequence>
<evidence type="ECO:0000256" key="3">
    <source>
        <dbReference type="ARBA" id="ARBA00038344"/>
    </source>
</evidence>
<feature type="compositionally biased region" description="Polar residues" evidence="5">
    <location>
        <begin position="432"/>
        <end position="441"/>
    </location>
</feature>
<accession>A0A7M7TA55</accession>
<dbReference type="Proteomes" id="UP000002358">
    <property type="component" value="Chromosome 4"/>
</dbReference>
<dbReference type="Gene3D" id="2.130.10.10">
    <property type="entry name" value="YVTN repeat-like/Quinoprotein amine dehydrogenase"/>
    <property type="match status" value="2"/>
</dbReference>
<dbReference type="PANTHER" id="PTHR22852">
    <property type="entry name" value="LETHAL 2 DENTICLELESS PROTEIN RETINOIC ACID-REGULATED NUCLEAR MATRIX-ASSOCIATED PROTEIN"/>
    <property type="match status" value="1"/>
</dbReference>
<comment type="pathway">
    <text evidence="1">Protein modification; protein ubiquitination.</text>
</comment>
<dbReference type="InterPro" id="IPR015943">
    <property type="entry name" value="WD40/YVTN_repeat-like_dom_sf"/>
</dbReference>
<dbReference type="SMR" id="A0A7M7TA55"/>
<evidence type="ECO:0000313" key="6">
    <source>
        <dbReference type="EnsemblMetazoa" id="XP_031786333"/>
    </source>
</evidence>
<feature type="repeat" description="WD" evidence="4">
    <location>
        <begin position="95"/>
        <end position="128"/>
    </location>
</feature>
<reference evidence="6" key="1">
    <citation type="submission" date="2021-01" db="UniProtKB">
        <authorList>
            <consortium name="EnsemblMetazoa"/>
        </authorList>
    </citation>
    <scope>IDENTIFICATION</scope>
</reference>
<dbReference type="AlphaFoldDB" id="A0A7M7TA55"/>
<comment type="similarity">
    <text evidence="3">Belongs to the WD repeat cdt2 family.</text>
</comment>
<feature type="compositionally biased region" description="Polar residues" evidence="5">
    <location>
        <begin position="493"/>
        <end position="503"/>
    </location>
</feature>
<dbReference type="InterPro" id="IPR051865">
    <property type="entry name" value="WD-repeat_CDT2_adapter"/>
</dbReference>
<dbReference type="InterPro" id="IPR001680">
    <property type="entry name" value="WD40_rpt"/>
</dbReference>
<dbReference type="EnsemblMetazoa" id="XM_031930473">
    <property type="protein sequence ID" value="XP_031786333"/>
    <property type="gene ID" value="LOC100115689"/>
</dbReference>
<dbReference type="PROSITE" id="PS50082">
    <property type="entry name" value="WD_REPEATS_2"/>
    <property type="match status" value="4"/>
</dbReference>
<feature type="compositionally biased region" description="Basic residues" evidence="5">
    <location>
        <begin position="621"/>
        <end position="633"/>
    </location>
</feature>